<feature type="compositionally biased region" description="Polar residues" evidence="1">
    <location>
        <begin position="75"/>
        <end position="91"/>
    </location>
</feature>
<dbReference type="Proteomes" id="UP001195483">
    <property type="component" value="Unassembled WGS sequence"/>
</dbReference>
<comment type="caution">
    <text evidence="2">The sequence shown here is derived from an EMBL/GenBank/DDBJ whole genome shotgun (WGS) entry which is preliminary data.</text>
</comment>
<sequence>MHTSYERYNIIFEFIFLQQSVWRNQTTTMININNFYQLSYRKVRQREAPYDYMTQFRPEGEYASMKFENLINNSQRQNATSQSYHQSTHIGSTRYGDARGKTYQNTEDHTEETLSVGDMPPSYEVIPQTMLLKSHRSYALKIYDTYVDLSIEYGEHSKV</sequence>
<evidence type="ECO:0000313" key="3">
    <source>
        <dbReference type="Proteomes" id="UP001195483"/>
    </source>
</evidence>
<evidence type="ECO:0000313" key="2">
    <source>
        <dbReference type="EMBL" id="KAK3603228.1"/>
    </source>
</evidence>
<gene>
    <name evidence="2" type="ORF">CHS0354_007557</name>
</gene>
<proteinExistence type="predicted"/>
<reference evidence="2" key="1">
    <citation type="journal article" date="2021" name="Genome Biol. Evol.">
        <title>A High-Quality Reference Genome for a Parasitic Bivalve with Doubly Uniparental Inheritance (Bivalvia: Unionida).</title>
        <authorList>
            <person name="Smith C.H."/>
        </authorList>
    </citation>
    <scope>NUCLEOTIDE SEQUENCE</scope>
    <source>
        <strain evidence="2">CHS0354</strain>
    </source>
</reference>
<evidence type="ECO:0000256" key="1">
    <source>
        <dbReference type="SAM" id="MobiDB-lite"/>
    </source>
</evidence>
<name>A0AAE0T4A3_9BIVA</name>
<keyword evidence="3" id="KW-1185">Reference proteome</keyword>
<dbReference type="EMBL" id="JAEAOA010000519">
    <property type="protein sequence ID" value="KAK3603228.1"/>
    <property type="molecule type" value="Genomic_DNA"/>
</dbReference>
<protein>
    <submittedName>
        <fullName evidence="2">Uncharacterized protein</fullName>
    </submittedName>
</protein>
<dbReference type="AlphaFoldDB" id="A0AAE0T4A3"/>
<organism evidence="2 3">
    <name type="scientific">Potamilus streckersoni</name>
    <dbReference type="NCBI Taxonomy" id="2493646"/>
    <lineage>
        <taxon>Eukaryota</taxon>
        <taxon>Metazoa</taxon>
        <taxon>Spiralia</taxon>
        <taxon>Lophotrochozoa</taxon>
        <taxon>Mollusca</taxon>
        <taxon>Bivalvia</taxon>
        <taxon>Autobranchia</taxon>
        <taxon>Heteroconchia</taxon>
        <taxon>Palaeoheterodonta</taxon>
        <taxon>Unionida</taxon>
        <taxon>Unionoidea</taxon>
        <taxon>Unionidae</taxon>
        <taxon>Ambleminae</taxon>
        <taxon>Lampsilini</taxon>
        <taxon>Potamilus</taxon>
    </lineage>
</organism>
<reference evidence="2" key="3">
    <citation type="submission" date="2023-05" db="EMBL/GenBank/DDBJ databases">
        <authorList>
            <person name="Smith C.H."/>
        </authorList>
    </citation>
    <scope>NUCLEOTIDE SEQUENCE</scope>
    <source>
        <strain evidence="2">CHS0354</strain>
        <tissue evidence="2">Mantle</tissue>
    </source>
</reference>
<feature type="region of interest" description="Disordered" evidence="1">
    <location>
        <begin position="75"/>
        <end position="101"/>
    </location>
</feature>
<reference evidence="2" key="2">
    <citation type="journal article" date="2021" name="Genome Biol. Evol.">
        <title>Developing a high-quality reference genome for a parasitic bivalve with doubly uniparental inheritance (Bivalvia: Unionida).</title>
        <authorList>
            <person name="Smith C.H."/>
        </authorList>
    </citation>
    <scope>NUCLEOTIDE SEQUENCE</scope>
    <source>
        <strain evidence="2">CHS0354</strain>
        <tissue evidence="2">Mantle</tissue>
    </source>
</reference>
<accession>A0AAE0T4A3</accession>